<name>A0A835XSI9_9CHLO</name>
<evidence type="ECO:0000313" key="2">
    <source>
        <dbReference type="Proteomes" id="UP000612055"/>
    </source>
</evidence>
<comment type="caution">
    <text evidence="1">The sequence shown here is derived from an EMBL/GenBank/DDBJ whole genome shotgun (WGS) entry which is preliminary data.</text>
</comment>
<dbReference type="Proteomes" id="UP000612055">
    <property type="component" value="Unassembled WGS sequence"/>
</dbReference>
<gene>
    <name evidence="1" type="ORF">HYH03_012573</name>
</gene>
<organism evidence="1 2">
    <name type="scientific">Edaphochlamys debaryana</name>
    <dbReference type="NCBI Taxonomy" id="47281"/>
    <lineage>
        <taxon>Eukaryota</taxon>
        <taxon>Viridiplantae</taxon>
        <taxon>Chlorophyta</taxon>
        <taxon>core chlorophytes</taxon>
        <taxon>Chlorophyceae</taxon>
        <taxon>CS clade</taxon>
        <taxon>Chlamydomonadales</taxon>
        <taxon>Chlamydomonadales incertae sedis</taxon>
        <taxon>Edaphochlamys</taxon>
    </lineage>
</organism>
<proteinExistence type="predicted"/>
<reference evidence="1" key="1">
    <citation type="journal article" date="2020" name="bioRxiv">
        <title>Comparative genomics of Chlamydomonas.</title>
        <authorList>
            <person name="Craig R.J."/>
            <person name="Hasan A.R."/>
            <person name="Ness R.W."/>
            <person name="Keightley P.D."/>
        </authorList>
    </citation>
    <scope>NUCLEOTIDE SEQUENCE</scope>
    <source>
        <strain evidence="1">CCAP 11/70</strain>
    </source>
</reference>
<evidence type="ECO:0000313" key="1">
    <source>
        <dbReference type="EMBL" id="KAG2488954.1"/>
    </source>
</evidence>
<keyword evidence="2" id="KW-1185">Reference proteome</keyword>
<dbReference type="EMBL" id="JAEHOE010000078">
    <property type="protein sequence ID" value="KAG2488954.1"/>
    <property type="molecule type" value="Genomic_DNA"/>
</dbReference>
<dbReference type="AlphaFoldDB" id="A0A835XSI9"/>
<accession>A0A835XSI9</accession>
<protein>
    <submittedName>
        <fullName evidence="1">Uncharacterized protein</fullName>
    </submittedName>
</protein>
<sequence>MWSVMCSGSGSLDQGISSIADSGLPAGLDCLSQLPLQYMIVEKPLTSAISSASACSATFTGPIHAAHQASPAVAKAPAAVAEEAEESDTVRVTLPAAALHGISLEQRTPGGPVTIAAVFPSGAAAKSAWVNPGCELVRCSRALNVAGCFEAVDFECAGQELGEVLSALASNARCGLEGLTLVLREAL</sequence>